<keyword evidence="28" id="KW-1185">Reference proteome</keyword>
<dbReference type="FunFam" id="1.10.287.70:FF:000018">
    <property type="entry name" value="Voltage-dependent T-type calcium channel subunit alpha"/>
    <property type="match status" value="1"/>
</dbReference>
<feature type="compositionally biased region" description="Basic and acidic residues" evidence="24">
    <location>
        <begin position="2149"/>
        <end position="2166"/>
    </location>
</feature>
<organism evidence="27 28">
    <name type="scientific">Melopsittacus undulatus</name>
    <name type="common">Budgerigar</name>
    <name type="synonym">Psittacus undulatus</name>
    <dbReference type="NCBI Taxonomy" id="13146"/>
    <lineage>
        <taxon>Eukaryota</taxon>
        <taxon>Metazoa</taxon>
        <taxon>Chordata</taxon>
        <taxon>Craniata</taxon>
        <taxon>Vertebrata</taxon>
        <taxon>Euteleostomi</taxon>
        <taxon>Archelosauria</taxon>
        <taxon>Archosauria</taxon>
        <taxon>Dinosauria</taxon>
        <taxon>Saurischia</taxon>
        <taxon>Theropoda</taxon>
        <taxon>Coelurosauria</taxon>
        <taxon>Aves</taxon>
        <taxon>Neognathae</taxon>
        <taxon>Neoaves</taxon>
        <taxon>Telluraves</taxon>
        <taxon>Australaves</taxon>
        <taxon>Psittaciformes</taxon>
        <taxon>Psittaculidae</taxon>
        <taxon>Melopsittacus</taxon>
    </lineage>
</organism>
<evidence type="ECO:0000256" key="25">
    <source>
        <dbReference type="SAM" id="Phobius"/>
    </source>
</evidence>
<comment type="subunit">
    <text evidence="20">Interacts (via N-terminal cytoplasmic domain) with STAC.</text>
</comment>
<feature type="transmembrane region" description="Helical" evidence="25">
    <location>
        <begin position="1611"/>
        <end position="1630"/>
    </location>
</feature>
<keyword evidence="6 25" id="KW-0812">Transmembrane</keyword>
<feature type="transmembrane region" description="Helical" evidence="25">
    <location>
        <begin position="108"/>
        <end position="127"/>
    </location>
</feature>
<dbReference type="PRINTS" id="PR01629">
    <property type="entry name" value="TVDCCALPHA1"/>
</dbReference>
<feature type="domain" description="Ion transport" evidence="26">
    <location>
        <begin position="71"/>
        <end position="395"/>
    </location>
</feature>
<evidence type="ECO:0000256" key="14">
    <source>
        <dbReference type="ARBA" id="ARBA00023136"/>
    </source>
</evidence>
<evidence type="ECO:0000256" key="17">
    <source>
        <dbReference type="ARBA" id="ARBA00036634"/>
    </source>
</evidence>
<feature type="region of interest" description="Disordered" evidence="24">
    <location>
        <begin position="2137"/>
        <end position="2246"/>
    </location>
</feature>
<evidence type="ECO:0000256" key="9">
    <source>
        <dbReference type="ARBA" id="ARBA00022833"/>
    </source>
</evidence>
<accession>A0A8C6JXA7</accession>
<feature type="transmembrane region" description="Helical" evidence="25">
    <location>
        <begin position="1741"/>
        <end position="1761"/>
    </location>
</feature>
<dbReference type="GO" id="GO:0005891">
    <property type="term" value="C:voltage-gated calcium channel complex"/>
    <property type="evidence" value="ECO:0007669"/>
    <property type="project" value="InterPro"/>
</dbReference>
<dbReference type="GO" id="GO:0046872">
    <property type="term" value="F:metal ion binding"/>
    <property type="evidence" value="ECO:0007669"/>
    <property type="project" value="UniProtKB-KW"/>
</dbReference>
<name>A0A8C6JXA7_MELUD</name>
<dbReference type="FunFam" id="1.20.120.350:FF:000007">
    <property type="entry name" value="Voltage-dependent T-type calcium channel subunit alpha"/>
    <property type="match status" value="1"/>
</dbReference>
<evidence type="ECO:0000256" key="20">
    <source>
        <dbReference type="ARBA" id="ARBA00063857"/>
    </source>
</evidence>
<feature type="region of interest" description="Disordered" evidence="24">
    <location>
        <begin position="518"/>
        <end position="542"/>
    </location>
</feature>
<feature type="transmembrane region" description="Helical" evidence="25">
    <location>
        <begin position="1574"/>
        <end position="1591"/>
    </location>
</feature>
<feature type="region of interest" description="Disordered" evidence="24">
    <location>
        <begin position="1073"/>
        <end position="1147"/>
    </location>
</feature>
<evidence type="ECO:0000313" key="28">
    <source>
        <dbReference type="Proteomes" id="UP000694405"/>
    </source>
</evidence>
<dbReference type="GO" id="GO:0098703">
    <property type="term" value="P:calcium ion import across plasma membrane"/>
    <property type="evidence" value="ECO:0007669"/>
    <property type="project" value="TreeGrafter"/>
</dbReference>
<feature type="compositionally biased region" description="Polar residues" evidence="24">
    <location>
        <begin position="457"/>
        <end position="466"/>
    </location>
</feature>
<evidence type="ECO:0000256" key="24">
    <source>
        <dbReference type="SAM" id="MobiDB-lite"/>
    </source>
</evidence>
<dbReference type="InterPro" id="IPR005445">
    <property type="entry name" value="VDCC_T_a1"/>
</dbReference>
<feature type="compositionally biased region" description="Basic residues" evidence="24">
    <location>
        <begin position="467"/>
        <end position="492"/>
    </location>
</feature>
<keyword evidence="11" id="KW-0851">Voltage-gated channel</keyword>
<feature type="region of interest" description="Disordered" evidence="24">
    <location>
        <begin position="449"/>
        <end position="506"/>
    </location>
</feature>
<evidence type="ECO:0000256" key="8">
    <source>
        <dbReference type="ARBA" id="ARBA00022737"/>
    </source>
</evidence>
<keyword evidence="2" id="KW-0813">Transport</keyword>
<keyword evidence="4" id="KW-0109">Calcium transport</keyword>
<comment type="subcellular location">
    <subcellularLocation>
        <location evidence="1">Cell membrane</location>
        <topology evidence="1">Multi-pass membrane protein</topology>
    </subcellularLocation>
</comment>
<feature type="transmembrane region" description="Helical" evidence="25">
    <location>
        <begin position="869"/>
        <end position="891"/>
    </location>
</feature>
<feature type="transmembrane region" description="Helical" evidence="25">
    <location>
        <begin position="332"/>
        <end position="353"/>
    </location>
</feature>
<feature type="transmembrane region" description="Helical" evidence="25">
    <location>
        <begin position="1709"/>
        <end position="1729"/>
    </location>
</feature>
<keyword evidence="3" id="KW-1003">Cell membrane</keyword>
<keyword evidence="12 25" id="KW-1133">Transmembrane helix</keyword>
<feature type="compositionally biased region" description="Polar residues" evidence="24">
    <location>
        <begin position="2190"/>
        <end position="2201"/>
    </location>
</feature>
<sequence length="2325" mass="261974">WSAGARWEPLPAPGEGPPEDAGSGGSPGRDPQPDLASEEEEQVPYPALAPTAFFCLKQTTRPRSWCLRLHVSMLVILLNCVTLGMFQPCEDVECQSERCTILEAFDDFIFAFFAVEMVIKMVALGIFGQKCYLGDTWNRLDFFIVMAGMMEYSLDGHNVSLSAIRTVRVLRPLRAINRVPSMRILVTLLLDTLPMLGNVLLLCFFVFFIFGIVGVQLWAGLLRNRCFLDRNFAMTYNLTFLHPYYRTDEAEENPFICSSHRENGMQKCSNIPTRKEYKVECTLSMDSYTPSLYNPDFSSRNACINWNQYYNVCMAGDVNPHNGAINFDNIGYAWIAIFQVITLEGWVDIMYYVMDAHSFYNFIYFILLIIVGSFFMINLCLVVIATQFSETKQRENQLMQEQRARYLSNDSTIASFSEPGSCYEELLKYICHIFRKVKRRTIRLYNNWQSKRRKKVNPNSTTNGQSHRGKKRITSIHHLIHHHHHHHHHHYHISNGSPRGPRSNPEICDLELKVMKPGGQLMLPPPSPNLQSPAPPPDSESVHSIYHADCHVEGPQVNCKSSNAPASTKLTAGLSNHGNMNYPTILPSPTSKASSVPVPKGKKNGNSPVAVVNSPVNLGTDSYGKLQQLVGEHGLRRTPSRLSGLSAACPLPSPPGGSLTCELQDCPFCASLLEDPEFAFSESDSCDSDSNGVYEFTQDLRHGDHRDQLQQQRGRRRRKKKKPKERNKVTRLWKAFGSKLKRIVESKYFNRGIMIAILINTLSMGIEYHEQPDELTNALEISNIVFTSMFALEMLLKLLAFGLFGYIKNPYNIFDGIIVVISVWEIIGQSDGGLSVLRTFRLLRVLKLVRFMPALRRQLVVLMKTMDNVATFCMLLMLFIFIFSILGMHLFGCKFSLKTDTGDTVPDRKNFDSLLWAIVTVFQILTQEDWNVVLYNGMASTSSWAALYFVALMTFGNYVLFNLLVAILVEGFQAEGDANRSDTDEDKTSANFDDDFEKLKDLRATEMKMYSLAVTPNGHLEGRGSMPPPIIMRTAATPMPTPKCSPHMDSVHTFVDSRRGSNASLEPLSYDQKSLSSLRSSPCTNWGTSSNWGSRRSSWNSLGRAPSLKKKNQSGERESLLSGEGKGSTDDDSDDAKSSTVSRPSLHRRAESLDYRSSLDFPVAVLPPEYQDCNGKMVHVPSEFFLRVDGHKEDAMDYEDDMEDSYCYRIRKALEPYKPQWCKTHEDWSLYVFSPQNRFRVMCQKVIAHKMFDHVVLVFIFLNCITIALERPDIDPHSTERMFLSVSNYIFTAIFVAEMMVKVVALGFFSGENTYLQSSWNVLDGVLVFVSIIDIIVSMASAGGAKILGVLRVLRLLRTLRPLRVISRAPGLKLVVETLISSLRPIGNIVLICCAFFIIFGILGVQLFKGKFYYCDGPDVKNITTKTDCTNARYRWVRRKYNFDNLGQALMSLFVLSSKDGWVNIMYDGLDAVGIDQQPIQNHNPWMLLYFISFLLIVSFFVLNMFVGVVVENFHKCRQHQEAEEARRREEKRLRRLEKKRRSKEMYLSEAQRRPYYADYSPARKYIHTLCTSHYLDLFITFIIGVNVITMSMEHYNQPKSLDEALKYCNYVFTIVFVFEAVLKLVAFGFRRFFKDRWNQLDLAIVLLSIVGITLEEIEMNAALPINPTIIRIMRVLRIARVLKLLKMATGMRALLDTVVQALPQVGNLGLLFMLLFFIYAALGVELFGKLDCSEENPCEGLSRHATFTNFGMAFLTLFRVSTGDNWNGIMKDTLRECTREDKHCLSYLPVISPVYFVTFVLIAQFVLVNVVVAVLMKHLEESNKEAKEDAEMDAEIELEMSRGAPTSGSAASLRPQDTQNLLTVRKISVSRMHSLPNDSYMFRPVMPAKAPFPLHEVEMETYPCKSQRGSITSIRSQPVGTCSSLRVPTDPSSCAATGHVSPLEVLLTQQIPRVSPHLSLLTFQEAIQTDSVDGQAPERKESLQPEPGETLPSAKQPQSTLTPSPLHPTTASLPSTPPRSPPCSPHRPPSTLTRKHSCSQHGIPSPGSSPPNPEGCLLEASDLADEEVRHINSSAKDWGAEHSDTGSRSTSPFISPAPSPEKDSKKFYSIDTKGFLNKPSWADDQRRHSIEICPSISHGDCSLEEPAEDKQRSPARIHMESEYIHGARRKKKMSPPCISIDPPMEDESSTASRTKPSENSMLRRRTPSCEFPAYREALELAESQAGEGASKAERRGQPQCRGEHLTIPNFSFEQLDGGSLGSLSDLDSRVDASASELKKMEHLKTQWSNTEKSKELLGIAKSPLRKQDLVPVTVATEEDIDDPV</sequence>
<feature type="region of interest" description="Disordered" evidence="24">
    <location>
        <begin position="586"/>
        <end position="610"/>
    </location>
</feature>
<feature type="compositionally biased region" description="Basic residues" evidence="24">
    <location>
        <begin position="713"/>
        <end position="727"/>
    </location>
</feature>
<evidence type="ECO:0000256" key="21">
    <source>
        <dbReference type="ARBA" id="ARBA00069349"/>
    </source>
</evidence>
<feature type="region of interest" description="Disordered" evidence="24">
    <location>
        <begin position="2072"/>
        <end position="2111"/>
    </location>
</feature>
<keyword evidence="14 25" id="KW-0472">Membrane</keyword>
<feature type="domain" description="Ion transport" evidence="26">
    <location>
        <begin position="1574"/>
        <end position="1827"/>
    </location>
</feature>
<evidence type="ECO:0000256" key="1">
    <source>
        <dbReference type="ARBA" id="ARBA00004651"/>
    </source>
</evidence>
<feature type="compositionally biased region" description="Basic and acidic residues" evidence="24">
    <location>
        <begin position="698"/>
        <end position="708"/>
    </location>
</feature>
<dbReference type="PANTHER" id="PTHR45628:SF37">
    <property type="entry name" value="VOLTAGE-DEPENDENT T-TYPE CALCIUM CHANNEL SUBUNIT ALPHA-1H"/>
    <property type="match status" value="1"/>
</dbReference>
<feature type="compositionally biased region" description="Pro residues" evidence="24">
    <location>
        <begin position="2016"/>
        <end position="2029"/>
    </location>
</feature>
<feature type="transmembrane region" description="Helical" evidence="25">
    <location>
        <begin position="1796"/>
        <end position="1817"/>
    </location>
</feature>
<accession>A0A8V5HAV6</accession>
<keyword evidence="9" id="KW-0862">Zinc</keyword>
<dbReference type="FunFam" id="1.10.287.70:FF:000557">
    <property type="entry name" value="Voltage-dependent calcium channel type A subunit alpha-1-like Protein"/>
    <property type="match status" value="1"/>
</dbReference>
<keyword evidence="16" id="KW-0407">Ion channel</keyword>
<evidence type="ECO:0000256" key="4">
    <source>
        <dbReference type="ARBA" id="ARBA00022568"/>
    </source>
</evidence>
<feature type="compositionally biased region" description="Basic and acidic residues" evidence="24">
    <location>
        <begin position="2231"/>
        <end position="2245"/>
    </location>
</feature>
<feature type="compositionally biased region" description="Low complexity" evidence="24">
    <location>
        <begin position="1086"/>
        <end position="1104"/>
    </location>
</feature>
<keyword evidence="23" id="KW-0175">Coiled coil</keyword>
<dbReference type="PANTHER" id="PTHR45628">
    <property type="entry name" value="VOLTAGE-DEPENDENT CALCIUM CHANNEL TYPE A SUBUNIT ALPHA-1"/>
    <property type="match status" value="1"/>
</dbReference>
<feature type="domain" description="Ion transport" evidence="26">
    <location>
        <begin position="1249"/>
        <end position="1521"/>
    </location>
</feature>
<feature type="transmembrane region" description="Helical" evidence="25">
    <location>
        <begin position="359"/>
        <end position="384"/>
    </location>
</feature>
<keyword evidence="7" id="KW-0479">Metal-binding</keyword>
<feature type="region of interest" description="Disordered" evidence="24">
    <location>
        <begin position="1970"/>
        <end position="2058"/>
    </location>
</feature>
<evidence type="ECO:0000256" key="11">
    <source>
        <dbReference type="ARBA" id="ARBA00022882"/>
    </source>
</evidence>
<feature type="compositionally biased region" description="Pro residues" evidence="24">
    <location>
        <begin position="523"/>
        <end position="538"/>
    </location>
</feature>
<dbReference type="FunFam" id="1.20.120.350:FF:000012">
    <property type="entry name" value="Voltage-dependent T-type calcium channel subunit alpha"/>
    <property type="match status" value="1"/>
</dbReference>
<dbReference type="FunFam" id="1.10.287.70:FF:000014">
    <property type="entry name" value="Voltage-dependent T-type calcium channel subunit alpha"/>
    <property type="match status" value="1"/>
</dbReference>
<dbReference type="Gene3D" id="1.20.120.350">
    <property type="entry name" value="Voltage-gated potassium channels. Chain C"/>
    <property type="match status" value="4"/>
</dbReference>
<evidence type="ECO:0000256" key="10">
    <source>
        <dbReference type="ARBA" id="ARBA00022837"/>
    </source>
</evidence>
<dbReference type="FunFam" id="1.20.120.350:FF:000008">
    <property type="entry name" value="Voltage-dependent T-type calcium channel subunit alpha"/>
    <property type="match status" value="1"/>
</dbReference>
<evidence type="ECO:0000256" key="7">
    <source>
        <dbReference type="ARBA" id="ARBA00022723"/>
    </source>
</evidence>
<dbReference type="SUPFAM" id="SSF81324">
    <property type="entry name" value="Voltage-gated potassium channels"/>
    <property type="match status" value="4"/>
</dbReference>
<dbReference type="Proteomes" id="UP000694405">
    <property type="component" value="Chromosome 8"/>
</dbReference>
<feature type="transmembrane region" description="Helical" evidence="25">
    <location>
        <begin position="781"/>
        <end position="804"/>
    </location>
</feature>
<dbReference type="InterPro" id="IPR005821">
    <property type="entry name" value="Ion_trans_dom"/>
</dbReference>
<dbReference type="Gene3D" id="1.10.287.70">
    <property type="match status" value="4"/>
</dbReference>
<comment type="similarity">
    <text evidence="19">Belongs to the calcium channel alpha-1 subunit (TC 1.A.1.11) family. CACNA1H subfamily.</text>
</comment>
<feature type="transmembrane region" description="Helical" evidence="25">
    <location>
        <begin position="1289"/>
        <end position="1309"/>
    </location>
</feature>
<feature type="compositionally biased region" description="Polar residues" evidence="24">
    <location>
        <begin position="1073"/>
        <end position="1085"/>
    </location>
</feature>
<feature type="domain" description="Ion transport" evidence="26">
    <location>
        <begin position="747"/>
        <end position="975"/>
    </location>
</feature>
<feature type="transmembrane region" description="Helical" evidence="25">
    <location>
        <begin position="1488"/>
        <end position="1511"/>
    </location>
</feature>
<comment type="function">
    <text evidence="18">Voltage-sensitive calcium channel that gives rise to T-type calcium currents. T-type calcium channels belong to the 'low-voltage activated (LVA)' group. A particularity of this type of channel is an opening at quite negative potentials, and a voltage-dependent inactivation. T-type channels serve pacemaking functions in both central neurons and cardiac nodal cells and support calcium signaling in secretory cells and vascular smooth muscle. They may also be involved in the modulation of firing patterns of neurons. In the adrenal zona glomerulosa, participates in the signaling pathway leading to aldosterone production in response to either AGT/angiotensin II, or hyperkalemia.</text>
</comment>
<evidence type="ECO:0000256" key="22">
    <source>
        <dbReference type="ARBA" id="ARBA00078682"/>
    </source>
</evidence>
<dbReference type="InterPro" id="IPR050599">
    <property type="entry name" value="VDCC_alpha-1_subunit"/>
</dbReference>
<evidence type="ECO:0000256" key="2">
    <source>
        <dbReference type="ARBA" id="ARBA00022448"/>
    </source>
</evidence>
<reference evidence="27" key="2">
    <citation type="submission" date="2025-08" db="UniProtKB">
        <authorList>
            <consortium name="Ensembl"/>
        </authorList>
    </citation>
    <scope>IDENTIFICATION</scope>
</reference>
<evidence type="ECO:0000259" key="26">
    <source>
        <dbReference type="Pfam" id="PF00520"/>
    </source>
</evidence>
<keyword evidence="15" id="KW-0325">Glycoprotein</keyword>
<keyword evidence="13" id="KW-0406">Ion transport</keyword>
<evidence type="ECO:0000256" key="18">
    <source>
        <dbReference type="ARBA" id="ARBA00055553"/>
    </source>
</evidence>
<evidence type="ECO:0000256" key="12">
    <source>
        <dbReference type="ARBA" id="ARBA00022989"/>
    </source>
</evidence>
<evidence type="ECO:0000313" key="27">
    <source>
        <dbReference type="Ensembl" id="ENSMUNP00000019093.2"/>
    </source>
</evidence>
<reference evidence="27" key="1">
    <citation type="submission" date="2020-03" db="EMBL/GenBank/DDBJ databases">
        <title>Melopsittacus undulatus (budgerigar) genome, bMelUnd1, maternal haplotype with Z.</title>
        <authorList>
            <person name="Gedman G."/>
            <person name="Mountcastle J."/>
            <person name="Haase B."/>
            <person name="Formenti G."/>
            <person name="Wright T."/>
            <person name="Apodaca J."/>
            <person name="Pelan S."/>
            <person name="Chow W."/>
            <person name="Rhie A."/>
            <person name="Howe K."/>
            <person name="Fedrigo O."/>
            <person name="Jarvis E.D."/>
        </authorList>
    </citation>
    <scope>NUCLEOTIDE SEQUENCE [LARGE SCALE GENOMIC DNA]</scope>
</reference>
<feature type="transmembrane region" description="Helical" evidence="25">
    <location>
        <begin position="1389"/>
        <end position="1408"/>
    </location>
</feature>
<feature type="coiled-coil region" evidence="23">
    <location>
        <begin position="1520"/>
        <end position="1554"/>
    </location>
</feature>
<protein>
    <recommendedName>
        <fullName evidence="21">Voltage-dependent T-type calcium channel subunit alpha-1H</fullName>
    </recommendedName>
    <alternativeName>
        <fullName evidence="22">Voltage-gated calcium channel subunit alpha Cav3.2</fullName>
    </alternativeName>
</protein>
<feature type="region of interest" description="Disordered" evidence="24">
    <location>
        <begin position="697"/>
        <end position="727"/>
    </location>
</feature>
<evidence type="ECO:0000256" key="19">
    <source>
        <dbReference type="ARBA" id="ARBA00060984"/>
    </source>
</evidence>
<keyword evidence="5" id="KW-0107">Calcium channel</keyword>
<evidence type="ECO:0000256" key="3">
    <source>
        <dbReference type="ARBA" id="ARBA00022475"/>
    </source>
</evidence>
<feature type="region of interest" description="Disordered" evidence="24">
    <location>
        <begin position="1"/>
        <end position="41"/>
    </location>
</feature>
<comment type="catalytic activity">
    <reaction evidence="17">
        <text>Ca(2+)(in) = Ca(2+)(out)</text>
        <dbReference type="Rhea" id="RHEA:29671"/>
        <dbReference type="ChEBI" id="CHEBI:29108"/>
    </reaction>
</comment>
<dbReference type="FunFam" id="1.10.287.70:FF:000054">
    <property type="entry name" value="Voltage-dependent T-type calcium channel subunit alpha"/>
    <property type="match status" value="1"/>
</dbReference>
<reference evidence="27" key="3">
    <citation type="submission" date="2025-09" db="UniProtKB">
        <authorList>
            <consortium name="Ensembl"/>
        </authorList>
    </citation>
    <scope>IDENTIFICATION</scope>
</reference>
<evidence type="ECO:0000256" key="13">
    <source>
        <dbReference type="ARBA" id="ARBA00023065"/>
    </source>
</evidence>
<feature type="transmembrane region" description="Helical" evidence="25">
    <location>
        <begin position="1329"/>
        <end position="1354"/>
    </location>
</feature>
<feature type="transmembrane region" description="Helical" evidence="25">
    <location>
        <begin position="945"/>
        <end position="969"/>
    </location>
</feature>
<dbReference type="FunFam" id="1.20.120.350:FF:000009">
    <property type="entry name" value="Voltage-dependent T-type calcium channel subunit alpha"/>
    <property type="match status" value="1"/>
</dbReference>
<feature type="transmembrane region" description="Helical" evidence="25">
    <location>
        <begin position="748"/>
        <end position="769"/>
    </location>
</feature>
<gene>
    <name evidence="27" type="primary">LOC101881797</name>
</gene>
<evidence type="ECO:0000256" key="15">
    <source>
        <dbReference type="ARBA" id="ARBA00023180"/>
    </source>
</evidence>
<dbReference type="Ensembl" id="ENSMUNT00000021909.2">
    <property type="protein sequence ID" value="ENSMUNP00000019093.2"/>
    <property type="gene ID" value="ENSMUNG00000014003.2"/>
</dbReference>
<proteinExistence type="inferred from homology"/>
<evidence type="ECO:0000256" key="23">
    <source>
        <dbReference type="SAM" id="Coils"/>
    </source>
</evidence>
<keyword evidence="10" id="KW-0106">Calcium</keyword>
<feature type="transmembrane region" description="Helical" evidence="25">
    <location>
        <begin position="199"/>
        <end position="222"/>
    </location>
</feature>
<dbReference type="InterPro" id="IPR027359">
    <property type="entry name" value="Volt_channel_dom_sf"/>
</dbReference>
<keyword evidence="8" id="KW-0677">Repeat</keyword>
<dbReference type="Pfam" id="PF00520">
    <property type="entry name" value="Ion_trans"/>
    <property type="match status" value="4"/>
</dbReference>
<evidence type="ECO:0000256" key="5">
    <source>
        <dbReference type="ARBA" id="ARBA00022673"/>
    </source>
</evidence>
<dbReference type="GO" id="GO:0008331">
    <property type="term" value="F:high voltage-gated calcium channel activity"/>
    <property type="evidence" value="ECO:0007669"/>
    <property type="project" value="TreeGrafter"/>
</dbReference>
<evidence type="ECO:0000256" key="16">
    <source>
        <dbReference type="ARBA" id="ARBA00023303"/>
    </source>
</evidence>
<feature type="compositionally biased region" description="Low complexity" evidence="24">
    <location>
        <begin position="2000"/>
        <end position="2015"/>
    </location>
</feature>
<dbReference type="FunFam" id="1.10.287.70:FF:000053">
    <property type="entry name" value="Voltage-dependent T-type calcium channel subunit alpha"/>
    <property type="match status" value="1"/>
</dbReference>
<evidence type="ECO:0000256" key="6">
    <source>
        <dbReference type="ARBA" id="ARBA00022692"/>
    </source>
</evidence>